<dbReference type="SUPFAM" id="SSF47413">
    <property type="entry name" value="lambda repressor-like DNA-binding domains"/>
    <property type="match status" value="1"/>
</dbReference>
<dbReference type="InterPro" id="IPR000843">
    <property type="entry name" value="HTH_LacI"/>
</dbReference>
<sequence length="335" mass="37352">MTKKVTITDLARRANVSVTTVSQILNGKDDRFSDKTVKKIHQLQKEMGYVPDFNAQSLIRRSGRTIGVLVPNINNPFFSHFLRGIESVAMENGYIPLIFGSNNNQKLESYYLFESIRRAADGMIIASAISDVSYIDNILNQNGIPYLLTDQAPVAEGDQVDVNNYHGGEILANYLIQKGHQKVAVVTDQHPTLNLKQRLAGFLDTFKSHQLSISADRIIETELTKLGGYHVTDQVLKMKSTAIFALNDELAIGLYRGIHEAGLKIPDDISIVGYDDIDLTEYVTPTLTTIHQPSFEMGASAARLILARIQDRHRAFQRVALPISLVERQSVKTLN</sequence>
<keyword evidence="3" id="KW-0238">DNA-binding</keyword>
<dbReference type="PROSITE" id="PS50943">
    <property type="entry name" value="HTH_CROC1"/>
    <property type="match status" value="1"/>
</dbReference>
<dbReference type="CDD" id="cd01392">
    <property type="entry name" value="HTH_LacI"/>
    <property type="match status" value="1"/>
</dbReference>
<dbReference type="SMART" id="SM00354">
    <property type="entry name" value="HTH_LACI"/>
    <property type="match status" value="1"/>
</dbReference>
<dbReference type="PROSITE" id="PS00356">
    <property type="entry name" value="HTH_LACI_1"/>
    <property type="match status" value="1"/>
</dbReference>
<comment type="caution">
    <text evidence="7">The sequence shown here is derived from an EMBL/GenBank/DDBJ whole genome shotgun (WGS) entry which is preliminary data.</text>
</comment>
<evidence type="ECO:0000313" key="8">
    <source>
        <dbReference type="Proteomes" id="UP001597156"/>
    </source>
</evidence>
<keyword evidence="4" id="KW-0804">Transcription</keyword>
<organism evidence="7 8">
    <name type="scientific">Lentilactobacillus raoultii</name>
    <dbReference type="NCBI Taxonomy" id="1987503"/>
    <lineage>
        <taxon>Bacteria</taxon>
        <taxon>Bacillati</taxon>
        <taxon>Bacillota</taxon>
        <taxon>Bacilli</taxon>
        <taxon>Lactobacillales</taxon>
        <taxon>Lactobacillaceae</taxon>
        <taxon>Lentilactobacillus</taxon>
    </lineage>
</organism>
<keyword evidence="8" id="KW-1185">Reference proteome</keyword>
<keyword evidence="2" id="KW-0805">Transcription regulation</keyword>
<dbReference type="InterPro" id="IPR046335">
    <property type="entry name" value="LacI/GalR-like_sensor"/>
</dbReference>
<evidence type="ECO:0000256" key="1">
    <source>
        <dbReference type="ARBA" id="ARBA00022491"/>
    </source>
</evidence>
<dbReference type="RefSeq" id="WP_121977506.1">
    <property type="nucleotide sequence ID" value="NZ_JBHTLH010000017.1"/>
</dbReference>
<dbReference type="Gene3D" id="3.40.50.2300">
    <property type="match status" value="2"/>
</dbReference>
<dbReference type="InterPro" id="IPR001387">
    <property type="entry name" value="Cro/C1-type_HTH"/>
</dbReference>
<dbReference type="Pfam" id="PF00356">
    <property type="entry name" value="LacI"/>
    <property type="match status" value="1"/>
</dbReference>
<dbReference type="InterPro" id="IPR028082">
    <property type="entry name" value="Peripla_BP_I"/>
</dbReference>
<evidence type="ECO:0000313" key="7">
    <source>
        <dbReference type="EMBL" id="MFD1124885.1"/>
    </source>
</evidence>
<accession>A0ABW3PIY6</accession>
<protein>
    <submittedName>
        <fullName evidence="7">Ribose utilization transcriptional repressor RbsR</fullName>
    </submittedName>
</protein>
<dbReference type="Proteomes" id="UP001597156">
    <property type="component" value="Unassembled WGS sequence"/>
</dbReference>
<evidence type="ECO:0000256" key="2">
    <source>
        <dbReference type="ARBA" id="ARBA00023015"/>
    </source>
</evidence>
<dbReference type="EMBL" id="JBHTLH010000017">
    <property type="protein sequence ID" value="MFD1124885.1"/>
    <property type="molecule type" value="Genomic_DNA"/>
</dbReference>
<dbReference type="SUPFAM" id="SSF53822">
    <property type="entry name" value="Periplasmic binding protein-like I"/>
    <property type="match status" value="1"/>
</dbReference>
<dbReference type="PANTHER" id="PTHR30146:SF148">
    <property type="entry name" value="HTH-TYPE TRANSCRIPTIONAL REPRESSOR PURR-RELATED"/>
    <property type="match status" value="1"/>
</dbReference>
<evidence type="ECO:0000256" key="3">
    <source>
        <dbReference type="ARBA" id="ARBA00023125"/>
    </source>
</evidence>
<feature type="domain" description="HTH lacI-type" evidence="5">
    <location>
        <begin position="5"/>
        <end position="60"/>
    </location>
</feature>
<keyword evidence="1" id="KW-0678">Repressor</keyword>
<reference evidence="8" key="1">
    <citation type="journal article" date="2019" name="Int. J. Syst. Evol. Microbiol.">
        <title>The Global Catalogue of Microorganisms (GCM) 10K type strain sequencing project: providing services to taxonomists for standard genome sequencing and annotation.</title>
        <authorList>
            <consortium name="The Broad Institute Genomics Platform"/>
            <consortium name="The Broad Institute Genome Sequencing Center for Infectious Disease"/>
            <person name="Wu L."/>
            <person name="Ma J."/>
        </authorList>
    </citation>
    <scope>NUCLEOTIDE SEQUENCE [LARGE SCALE GENOMIC DNA]</scope>
    <source>
        <strain evidence="8">CCUG 71848</strain>
    </source>
</reference>
<proteinExistence type="predicted"/>
<dbReference type="InterPro" id="IPR010982">
    <property type="entry name" value="Lambda_DNA-bd_dom_sf"/>
</dbReference>
<name>A0ABW3PIY6_9LACO</name>
<dbReference type="PROSITE" id="PS50932">
    <property type="entry name" value="HTH_LACI_2"/>
    <property type="match status" value="1"/>
</dbReference>
<dbReference type="Pfam" id="PF13377">
    <property type="entry name" value="Peripla_BP_3"/>
    <property type="match status" value="1"/>
</dbReference>
<dbReference type="PANTHER" id="PTHR30146">
    <property type="entry name" value="LACI-RELATED TRANSCRIPTIONAL REPRESSOR"/>
    <property type="match status" value="1"/>
</dbReference>
<feature type="domain" description="HTH cro/C1-type" evidence="6">
    <location>
        <begin position="3"/>
        <end position="50"/>
    </location>
</feature>
<gene>
    <name evidence="7" type="primary">rbsR</name>
    <name evidence="7" type="ORF">ACFQ22_05825</name>
</gene>
<dbReference type="NCBIfam" id="NF047341">
    <property type="entry name" value="lactose_RbsR"/>
    <property type="match status" value="1"/>
</dbReference>
<evidence type="ECO:0000259" key="6">
    <source>
        <dbReference type="PROSITE" id="PS50943"/>
    </source>
</evidence>
<evidence type="ECO:0000259" key="5">
    <source>
        <dbReference type="PROSITE" id="PS50932"/>
    </source>
</evidence>
<evidence type="ECO:0000256" key="4">
    <source>
        <dbReference type="ARBA" id="ARBA00023163"/>
    </source>
</evidence>
<dbReference type="Gene3D" id="1.10.260.40">
    <property type="entry name" value="lambda repressor-like DNA-binding domains"/>
    <property type="match status" value="1"/>
</dbReference>